<evidence type="ECO:0000256" key="1">
    <source>
        <dbReference type="ARBA" id="ARBA00006479"/>
    </source>
</evidence>
<dbReference type="InterPro" id="IPR000600">
    <property type="entry name" value="ROK"/>
</dbReference>
<evidence type="ECO:0000313" key="3">
    <source>
        <dbReference type="EMBL" id="RXZ49550.1"/>
    </source>
</evidence>
<dbReference type="InterPro" id="IPR043129">
    <property type="entry name" value="ATPase_NBD"/>
</dbReference>
<dbReference type="PANTHER" id="PTHR18964">
    <property type="entry name" value="ROK (REPRESSOR, ORF, KINASE) FAMILY"/>
    <property type="match status" value="1"/>
</dbReference>
<gene>
    <name evidence="3" type="ORF">ESP57_07175</name>
</gene>
<comment type="caution">
    <text evidence="3">The sequence shown here is derived from an EMBL/GenBank/DDBJ whole genome shotgun (WGS) entry which is preliminary data.</text>
</comment>
<dbReference type="PROSITE" id="PS01125">
    <property type="entry name" value="ROK"/>
    <property type="match status" value="1"/>
</dbReference>
<dbReference type="SUPFAM" id="SSF46785">
    <property type="entry name" value="Winged helix' DNA-binding domain"/>
    <property type="match status" value="1"/>
</dbReference>
<evidence type="ECO:0000259" key="2">
    <source>
        <dbReference type="Pfam" id="PF01047"/>
    </source>
</evidence>
<dbReference type="Gene3D" id="1.10.10.10">
    <property type="entry name" value="Winged helix-like DNA-binding domain superfamily/Winged helix DNA-binding domain"/>
    <property type="match status" value="1"/>
</dbReference>
<name>A0A4Q2JTA3_9MICO</name>
<accession>A0A4Q2JTA3</accession>
<dbReference type="InterPro" id="IPR000835">
    <property type="entry name" value="HTH_MarR-typ"/>
</dbReference>
<organism evidence="3 4">
    <name type="scientific">Agromyces fucosus</name>
    <dbReference type="NCBI Taxonomy" id="41985"/>
    <lineage>
        <taxon>Bacteria</taxon>
        <taxon>Bacillati</taxon>
        <taxon>Actinomycetota</taxon>
        <taxon>Actinomycetes</taxon>
        <taxon>Micrococcales</taxon>
        <taxon>Microbacteriaceae</taxon>
        <taxon>Agromyces</taxon>
    </lineage>
</organism>
<dbReference type="PANTHER" id="PTHR18964:SF149">
    <property type="entry name" value="BIFUNCTIONAL UDP-N-ACETYLGLUCOSAMINE 2-EPIMERASE_N-ACETYLMANNOSAMINE KINASE"/>
    <property type="match status" value="1"/>
</dbReference>
<dbReference type="GO" id="GO:0003700">
    <property type="term" value="F:DNA-binding transcription factor activity"/>
    <property type="evidence" value="ECO:0007669"/>
    <property type="project" value="InterPro"/>
</dbReference>
<dbReference type="Gene3D" id="3.30.420.40">
    <property type="match status" value="2"/>
</dbReference>
<dbReference type="InterPro" id="IPR001387">
    <property type="entry name" value="Cro/C1-type_HTH"/>
</dbReference>
<dbReference type="Pfam" id="PF01047">
    <property type="entry name" value="MarR"/>
    <property type="match status" value="1"/>
</dbReference>
<feature type="domain" description="HTH marR-type" evidence="2">
    <location>
        <begin position="26"/>
        <end position="72"/>
    </location>
</feature>
<evidence type="ECO:0000313" key="4">
    <source>
        <dbReference type="Proteomes" id="UP000292935"/>
    </source>
</evidence>
<comment type="similarity">
    <text evidence="1">Belongs to the ROK (NagC/XylR) family.</text>
</comment>
<dbReference type="AlphaFoldDB" id="A0A4Q2JTA3"/>
<dbReference type="InterPro" id="IPR036390">
    <property type="entry name" value="WH_DNA-bd_sf"/>
</dbReference>
<dbReference type="InterPro" id="IPR036388">
    <property type="entry name" value="WH-like_DNA-bd_sf"/>
</dbReference>
<dbReference type="SUPFAM" id="SSF53067">
    <property type="entry name" value="Actin-like ATPase domain"/>
    <property type="match status" value="1"/>
</dbReference>
<dbReference type="Pfam" id="PF00480">
    <property type="entry name" value="ROK"/>
    <property type="match status" value="1"/>
</dbReference>
<proteinExistence type="inferred from homology"/>
<dbReference type="Proteomes" id="UP000292935">
    <property type="component" value="Unassembled WGS sequence"/>
</dbReference>
<dbReference type="EMBL" id="SDPO01000002">
    <property type="protein sequence ID" value="RXZ49550.1"/>
    <property type="molecule type" value="Genomic_DNA"/>
</dbReference>
<reference evidence="3 4" key="1">
    <citation type="submission" date="2019-01" db="EMBL/GenBank/DDBJ databases">
        <authorList>
            <person name="Li J."/>
        </authorList>
    </citation>
    <scope>NUCLEOTIDE SEQUENCE [LARGE SCALE GENOMIC DNA]</scope>
    <source>
        <strain evidence="3 4">CCUG 35506</strain>
    </source>
</reference>
<dbReference type="OrthoDB" id="4083144at2"/>
<keyword evidence="4" id="KW-1185">Reference proteome</keyword>
<protein>
    <submittedName>
        <fullName evidence="3">ROK family transcriptional regulator</fullName>
    </submittedName>
</protein>
<dbReference type="InterPro" id="IPR049874">
    <property type="entry name" value="ROK_cs"/>
</dbReference>
<sequence length="405" mass="41854">MGPRSVSVVTLPSGVHALVRRTHEDRVLQVLREHGAMTRGELATRIGLSRTTLSEITSQLLERGVISVSADETRRLGRGRPAEKLTLDPAAGQYLGVDFGRRRVRIVVANAAHDLIASDAVGYDASASWADRIAAAFDLVDRMGAERGLHFEGVLGVGIGFPGPFSPRVPHEPSEPVAEARRAGAVFMRTAFADRFDAPVLLDNNTRLAGLAEATWDTAAGADHLLYLRLSDGIGGGLVVGGRLVTGASGLAGEFGHISLGGTGELCRCGKRGCLETVASIGAILRRCTEAGAPVASLAELGDAAGKGDPLVVGVLRDAGEAVGRVLGSLAVALNPSEIVIGGEVAHVSDVILEQAAATTAYELLPVGEYSPTIRTAALGDEGGAIGAIIAIFQNSPLLAGYRSA</sequence>
<dbReference type="CDD" id="cd00093">
    <property type="entry name" value="HTH_XRE"/>
    <property type="match status" value="1"/>
</dbReference>